<sequence>MFSVCYLLSLNIDILWLHIHVISRTFTVVSLALQRCSGVAYPLIYVPDLENMSITFKHFGDFGSPQTILLICRT</sequence>
<proteinExistence type="predicted"/>
<dbReference type="EMBL" id="GBRH01215409">
    <property type="protein sequence ID" value="JAD82486.1"/>
    <property type="molecule type" value="Transcribed_RNA"/>
</dbReference>
<evidence type="ECO:0000313" key="1">
    <source>
        <dbReference type="EMBL" id="JAD82486.1"/>
    </source>
</evidence>
<accession>A0A0A9D3W0</accession>
<reference evidence="1" key="1">
    <citation type="submission" date="2014-09" db="EMBL/GenBank/DDBJ databases">
        <authorList>
            <person name="Magalhaes I.L.F."/>
            <person name="Oliveira U."/>
            <person name="Santos F.R."/>
            <person name="Vidigal T.H.D.A."/>
            <person name="Brescovit A.D."/>
            <person name="Santos A.J."/>
        </authorList>
    </citation>
    <scope>NUCLEOTIDE SEQUENCE</scope>
    <source>
        <tissue evidence="1">Shoot tissue taken approximately 20 cm above the soil surface</tissue>
    </source>
</reference>
<dbReference type="AlphaFoldDB" id="A0A0A9D3W0"/>
<name>A0A0A9D3W0_ARUDO</name>
<protein>
    <submittedName>
        <fullName evidence="1">Uncharacterized protein</fullName>
    </submittedName>
</protein>
<reference evidence="1" key="2">
    <citation type="journal article" date="2015" name="Data Brief">
        <title>Shoot transcriptome of the giant reed, Arundo donax.</title>
        <authorList>
            <person name="Barrero R.A."/>
            <person name="Guerrero F.D."/>
            <person name="Moolhuijzen P."/>
            <person name="Goolsby J.A."/>
            <person name="Tidwell J."/>
            <person name="Bellgard S.E."/>
            <person name="Bellgard M.I."/>
        </authorList>
    </citation>
    <scope>NUCLEOTIDE SEQUENCE</scope>
    <source>
        <tissue evidence="1">Shoot tissue taken approximately 20 cm above the soil surface</tissue>
    </source>
</reference>
<organism evidence="1">
    <name type="scientific">Arundo donax</name>
    <name type="common">Giant reed</name>
    <name type="synonym">Donax arundinaceus</name>
    <dbReference type="NCBI Taxonomy" id="35708"/>
    <lineage>
        <taxon>Eukaryota</taxon>
        <taxon>Viridiplantae</taxon>
        <taxon>Streptophyta</taxon>
        <taxon>Embryophyta</taxon>
        <taxon>Tracheophyta</taxon>
        <taxon>Spermatophyta</taxon>
        <taxon>Magnoliopsida</taxon>
        <taxon>Liliopsida</taxon>
        <taxon>Poales</taxon>
        <taxon>Poaceae</taxon>
        <taxon>PACMAD clade</taxon>
        <taxon>Arundinoideae</taxon>
        <taxon>Arundineae</taxon>
        <taxon>Arundo</taxon>
    </lineage>
</organism>